<dbReference type="Gene3D" id="1.10.530.10">
    <property type="match status" value="1"/>
</dbReference>
<feature type="domain" description="LysM" evidence="4">
    <location>
        <begin position="496"/>
        <end position="540"/>
    </location>
</feature>
<dbReference type="PROSITE" id="PS51782">
    <property type="entry name" value="LYSM"/>
    <property type="match status" value="3"/>
</dbReference>
<comment type="caution">
    <text evidence="5">The sequence shown here is derived from an EMBL/GenBank/DDBJ whole genome shotgun (WGS) entry which is preliminary data.</text>
</comment>
<evidence type="ECO:0000259" key="3">
    <source>
        <dbReference type="PROSITE" id="PS50943"/>
    </source>
</evidence>
<evidence type="ECO:0000256" key="2">
    <source>
        <dbReference type="SAM" id="MobiDB-lite"/>
    </source>
</evidence>
<dbReference type="PANTHER" id="PTHR33734:SF22">
    <property type="entry name" value="MEMBRANE-BOUND LYTIC MUREIN TRANSGLYCOSYLASE D"/>
    <property type="match status" value="1"/>
</dbReference>
<dbReference type="RefSeq" id="WP_353303211.1">
    <property type="nucleotide sequence ID" value="NZ_BAABWN010000007.1"/>
</dbReference>
<dbReference type="SUPFAM" id="SSF53955">
    <property type="entry name" value="Lysozyme-like"/>
    <property type="match status" value="1"/>
</dbReference>
<dbReference type="InterPro" id="IPR001387">
    <property type="entry name" value="Cro/C1-type_HTH"/>
</dbReference>
<evidence type="ECO:0000313" key="5">
    <source>
        <dbReference type="EMBL" id="GAA6168500.1"/>
    </source>
</evidence>
<evidence type="ECO:0000313" key="6">
    <source>
        <dbReference type="Proteomes" id="UP001465153"/>
    </source>
</evidence>
<comment type="similarity">
    <text evidence="1">Belongs to the transglycosylase Slt family.</text>
</comment>
<dbReference type="PROSITE" id="PS00922">
    <property type="entry name" value="TRANSGLYCOSYLASE"/>
    <property type="match status" value="1"/>
</dbReference>
<dbReference type="Pfam" id="PF01476">
    <property type="entry name" value="LysM"/>
    <property type="match status" value="3"/>
</dbReference>
<dbReference type="SUPFAM" id="SSF54106">
    <property type="entry name" value="LysM domain"/>
    <property type="match status" value="3"/>
</dbReference>
<feature type="compositionally biased region" description="Low complexity" evidence="2">
    <location>
        <begin position="415"/>
        <end position="424"/>
    </location>
</feature>
<dbReference type="InterPro" id="IPR018392">
    <property type="entry name" value="LysM"/>
</dbReference>
<dbReference type="InterPro" id="IPR008258">
    <property type="entry name" value="Transglycosylase_SLT_dom_1"/>
</dbReference>
<gene>
    <name evidence="5" type="ORF">NBRC116591_23110</name>
</gene>
<evidence type="ECO:0000256" key="1">
    <source>
        <dbReference type="ARBA" id="ARBA00007734"/>
    </source>
</evidence>
<accession>A0ABQ0AA18</accession>
<organism evidence="5 6">
    <name type="scientific">Sessilibacter corallicola</name>
    <dbReference type="NCBI Taxonomy" id="2904075"/>
    <lineage>
        <taxon>Bacteria</taxon>
        <taxon>Pseudomonadati</taxon>
        <taxon>Pseudomonadota</taxon>
        <taxon>Gammaproteobacteria</taxon>
        <taxon>Cellvibrionales</taxon>
        <taxon>Cellvibrionaceae</taxon>
        <taxon>Sessilibacter</taxon>
    </lineage>
</organism>
<feature type="domain" description="LysM" evidence="4">
    <location>
        <begin position="427"/>
        <end position="471"/>
    </location>
</feature>
<dbReference type="CDD" id="cd00118">
    <property type="entry name" value="LysM"/>
    <property type="match status" value="3"/>
</dbReference>
<dbReference type="Pfam" id="PF01464">
    <property type="entry name" value="SLT"/>
    <property type="match status" value="1"/>
</dbReference>
<dbReference type="Gene3D" id="3.10.350.10">
    <property type="entry name" value="LysM domain"/>
    <property type="match status" value="3"/>
</dbReference>
<name>A0ABQ0AA18_9GAMM</name>
<dbReference type="InterPro" id="IPR036779">
    <property type="entry name" value="LysM_dom_sf"/>
</dbReference>
<dbReference type="PROSITE" id="PS50943">
    <property type="entry name" value="HTH_CROC1"/>
    <property type="match status" value="1"/>
</dbReference>
<dbReference type="InterPro" id="IPR000189">
    <property type="entry name" value="Transglyc_AS"/>
</dbReference>
<sequence length="548" mass="62203">MPRFRVLAINIALCSTLIACQSINTDKLAHQSSSDINDEQNLSDKVVGADQLTEFGPDKHCSIEEFSTDGFELTGTTDLWERIRKGFELHEVNHPRVETYLEWYIKHPKYLQRVGERGSAYLHHITSRLEEENLPLELALLPIVESAFDPFAYSHGRAAGIWQFIPGTGKAYGLDQNWWYDGRRDIVASTEAAIRYLKYLNKFFDGNWLHALAAYNSGEGTVKRSKRKNHRAGKPTDYWSLRLPKETAAYVPQLLALSKIVADPDKYGVTLYPIENKPVFEVVKVGTQIDLSQAADLAGISIDRLYKLNPGYNRWATTPNGNNQLVIPIEKVDIFTERLSQLSPQERIGWERYKIVSGDSLIKIAKKFNTDVSTLKSVNNIRNNTIRAGDALMIPVAKQPLNQYTHSQAQRTTRKQSSSPSNKSQKVIYTVKAGDSFWTIAKRYGVKVRTLASWNAMAPTDPLQINQKLVVWTRAKVSNSNSNLAFNHNSDTIRKIHYRVRKGDSLARIAQKFNLTVQKIKSWNQVAHNKYLQPGDKLTLFVNVTNLQ</sequence>
<protein>
    <submittedName>
        <fullName evidence="5">LysM peptidoglycan-binding domain-containing protein</fullName>
    </submittedName>
</protein>
<dbReference type="PROSITE" id="PS51257">
    <property type="entry name" value="PROKAR_LIPOPROTEIN"/>
    <property type="match status" value="1"/>
</dbReference>
<dbReference type="SMART" id="SM00257">
    <property type="entry name" value="LysM"/>
    <property type="match status" value="3"/>
</dbReference>
<dbReference type="EMBL" id="BAABWN010000007">
    <property type="protein sequence ID" value="GAA6168500.1"/>
    <property type="molecule type" value="Genomic_DNA"/>
</dbReference>
<dbReference type="PANTHER" id="PTHR33734">
    <property type="entry name" value="LYSM DOMAIN-CONTAINING GPI-ANCHORED PROTEIN 2"/>
    <property type="match status" value="1"/>
</dbReference>
<proteinExistence type="inferred from homology"/>
<dbReference type="InterPro" id="IPR023346">
    <property type="entry name" value="Lysozyme-like_dom_sf"/>
</dbReference>
<feature type="domain" description="HTH cro/C1-type" evidence="3">
    <location>
        <begin position="350"/>
        <end position="375"/>
    </location>
</feature>
<feature type="domain" description="LysM" evidence="4">
    <location>
        <begin position="351"/>
        <end position="394"/>
    </location>
</feature>
<dbReference type="CDD" id="cd16894">
    <property type="entry name" value="MltD-like"/>
    <property type="match status" value="1"/>
</dbReference>
<keyword evidence="6" id="KW-1185">Reference proteome</keyword>
<feature type="region of interest" description="Disordered" evidence="2">
    <location>
        <begin position="404"/>
        <end position="424"/>
    </location>
</feature>
<evidence type="ECO:0000259" key="4">
    <source>
        <dbReference type="PROSITE" id="PS51782"/>
    </source>
</evidence>
<dbReference type="Proteomes" id="UP001465153">
    <property type="component" value="Unassembled WGS sequence"/>
</dbReference>
<reference evidence="5 6" key="1">
    <citation type="submission" date="2024-04" db="EMBL/GenBank/DDBJ databases">
        <title>Draft genome sequence of Sessilibacter corallicola NBRC 116591.</title>
        <authorList>
            <person name="Miyakawa T."/>
            <person name="Kusuya Y."/>
            <person name="Miura T."/>
        </authorList>
    </citation>
    <scope>NUCLEOTIDE SEQUENCE [LARGE SCALE GENOMIC DNA]</scope>
    <source>
        <strain evidence="5 6">KU-00831-HH</strain>
    </source>
</reference>